<dbReference type="InterPro" id="IPR036817">
    <property type="entry name" value="Transthyretin/HIU_hydrolase_sf"/>
</dbReference>
<feature type="compositionally biased region" description="Polar residues" evidence="8">
    <location>
        <begin position="75"/>
        <end position="86"/>
    </location>
</feature>
<evidence type="ECO:0000256" key="2">
    <source>
        <dbReference type="ARBA" id="ARBA00002704"/>
    </source>
</evidence>
<feature type="region of interest" description="Disordered" evidence="8">
    <location>
        <begin position="64"/>
        <end position="91"/>
    </location>
</feature>
<evidence type="ECO:0000259" key="9">
    <source>
        <dbReference type="Pfam" id="PF00576"/>
    </source>
</evidence>
<dbReference type="InterPro" id="IPR018020">
    <property type="entry name" value="OHCU_decarboxylase"/>
</dbReference>
<comment type="subunit">
    <text evidence="4">Homotetramer.</text>
</comment>
<protein>
    <recommendedName>
        <fullName evidence="5">hydroxyisourate hydrolase</fullName>
        <ecNumber evidence="5">3.5.2.17</ecNumber>
    </recommendedName>
</protein>
<dbReference type="RefSeq" id="WP_340196933.1">
    <property type="nucleotide sequence ID" value="NZ_JBBKAP010000051.1"/>
</dbReference>
<comment type="caution">
    <text evidence="11">The sequence shown here is derived from an EMBL/GenBank/DDBJ whole genome shotgun (WGS) entry which is preliminary data.</text>
</comment>
<dbReference type="CDD" id="cd05822">
    <property type="entry name" value="TLP_HIUase"/>
    <property type="match status" value="1"/>
</dbReference>
<evidence type="ECO:0000256" key="7">
    <source>
        <dbReference type="ARBA" id="ARBA00022801"/>
    </source>
</evidence>
<keyword evidence="11" id="KW-0456">Lyase</keyword>
<evidence type="ECO:0000313" key="12">
    <source>
        <dbReference type="Proteomes" id="UP001370299"/>
    </source>
</evidence>
<evidence type="ECO:0000256" key="6">
    <source>
        <dbReference type="ARBA" id="ARBA00022631"/>
    </source>
</evidence>
<dbReference type="EMBL" id="JBBLYY010000016">
    <property type="protein sequence ID" value="MEK0170272.1"/>
    <property type="molecule type" value="Genomic_DNA"/>
</dbReference>
<organism evidence="11 12">
    <name type="scientific">Curtobacterium citreum</name>
    <dbReference type="NCBI Taxonomy" id="2036"/>
    <lineage>
        <taxon>Bacteria</taxon>
        <taxon>Bacillati</taxon>
        <taxon>Actinomycetota</taxon>
        <taxon>Actinomycetes</taxon>
        <taxon>Micrococcales</taxon>
        <taxon>Microbacteriaceae</taxon>
        <taxon>Curtobacterium</taxon>
    </lineage>
</organism>
<dbReference type="NCBIfam" id="TIGR02962">
    <property type="entry name" value="hdxy_isourate"/>
    <property type="match status" value="1"/>
</dbReference>
<feature type="compositionally biased region" description="Basic and acidic residues" evidence="8">
    <location>
        <begin position="64"/>
        <end position="74"/>
    </location>
</feature>
<dbReference type="PRINTS" id="PR00189">
    <property type="entry name" value="TRNSTHYRETIN"/>
</dbReference>
<evidence type="ECO:0000313" key="11">
    <source>
        <dbReference type="EMBL" id="MEK0170272.1"/>
    </source>
</evidence>
<comment type="function">
    <text evidence="2">Catalyzes the hydrolysis of 5-hydroxyisourate (HIU) to 2-oxo-4-hydroxy-4-carboxy-5-ureidoimidazoline (OHCU).</text>
</comment>
<evidence type="ECO:0000259" key="10">
    <source>
        <dbReference type="Pfam" id="PF09349"/>
    </source>
</evidence>
<dbReference type="InterPro" id="IPR000895">
    <property type="entry name" value="Transthyretin/HIU_hydrolase"/>
</dbReference>
<dbReference type="SUPFAM" id="SSF49472">
    <property type="entry name" value="Transthyretin (synonym: prealbumin)"/>
    <property type="match status" value="1"/>
</dbReference>
<dbReference type="InterPro" id="IPR036778">
    <property type="entry name" value="OHCU_decarboxylase_sf"/>
</dbReference>
<gene>
    <name evidence="11" type="primary">uraD</name>
    <name evidence="11" type="ORF">WMN62_02200</name>
</gene>
<evidence type="ECO:0000256" key="3">
    <source>
        <dbReference type="ARBA" id="ARBA00009850"/>
    </source>
</evidence>
<dbReference type="NCBIfam" id="TIGR03180">
    <property type="entry name" value="UraD_2"/>
    <property type="match status" value="1"/>
</dbReference>
<dbReference type="Pfam" id="PF09349">
    <property type="entry name" value="OHCU_decarbox"/>
    <property type="match status" value="1"/>
</dbReference>
<evidence type="ECO:0000256" key="4">
    <source>
        <dbReference type="ARBA" id="ARBA00011881"/>
    </source>
</evidence>
<keyword evidence="7" id="KW-0378">Hydrolase</keyword>
<feature type="domain" description="Transthyretin/hydroxyisourate hydrolase" evidence="9">
    <location>
        <begin position="163"/>
        <end position="264"/>
    </location>
</feature>
<dbReference type="GO" id="GO:0051997">
    <property type="term" value="F:2-oxo-4-hydroxy-4-carboxy-5-ureidoimidazoline decarboxylase activity"/>
    <property type="evidence" value="ECO:0007669"/>
    <property type="project" value="UniProtKB-EC"/>
</dbReference>
<dbReference type="Pfam" id="PF00576">
    <property type="entry name" value="Transthyretin"/>
    <property type="match status" value="1"/>
</dbReference>
<evidence type="ECO:0000256" key="8">
    <source>
        <dbReference type="SAM" id="MobiDB-lite"/>
    </source>
</evidence>
<keyword evidence="12" id="KW-1185">Reference proteome</keyword>
<name>A0ABU8Y6G9_9MICO</name>
<sequence length="265" mass="28142">MDLGDLDDATAPDAAAVIRKWADVPAWVDALVAARPFGTVPALLDRARTESASWGAPELDHALAQHPRIGERTTDPSSAREQSSMRTADDDVARRIADGNAAYEQRFGRVFLVRAAGRTPEELLAELDRRLAGDPAVETQEAAAALADIALHRIRATFAVPHLTTHVLDATTGTPAVGVDLTLSTVDGAVVATGTTDADGRAALGPDVLARTDHVLRFDTGAYFATTGTPTFHPFVTVAFRVTGTEHLHVPLLLSPFAYSTYRGS</sequence>
<comment type="similarity">
    <text evidence="3">Belongs to the transthyretin family. 5-hydroxyisourate hydrolase subfamily.</text>
</comment>
<dbReference type="InterPro" id="IPR014306">
    <property type="entry name" value="Hydroxyisourate_hydrolase"/>
</dbReference>
<proteinExistence type="inferred from homology"/>
<dbReference type="SUPFAM" id="SSF158694">
    <property type="entry name" value="UraD-Like"/>
    <property type="match status" value="1"/>
</dbReference>
<keyword evidence="6" id="KW-0659">Purine metabolism</keyword>
<dbReference type="Gene3D" id="2.60.40.180">
    <property type="entry name" value="Transthyretin/hydroxyisourate hydrolase domain"/>
    <property type="match status" value="1"/>
</dbReference>
<comment type="catalytic activity">
    <reaction evidence="1">
        <text>5-hydroxyisourate + H2O = 5-hydroxy-2-oxo-4-ureido-2,5-dihydro-1H-imidazole-5-carboxylate + H(+)</text>
        <dbReference type="Rhea" id="RHEA:23736"/>
        <dbReference type="ChEBI" id="CHEBI:15377"/>
        <dbReference type="ChEBI" id="CHEBI:15378"/>
        <dbReference type="ChEBI" id="CHEBI:18072"/>
        <dbReference type="ChEBI" id="CHEBI:58639"/>
        <dbReference type="EC" id="3.5.2.17"/>
    </reaction>
</comment>
<dbReference type="PANTHER" id="PTHR10395:SF7">
    <property type="entry name" value="5-HYDROXYISOURATE HYDROLASE"/>
    <property type="match status" value="1"/>
</dbReference>
<accession>A0ABU8Y6G9</accession>
<dbReference type="EC" id="3.5.2.17" evidence="5"/>
<dbReference type="Gene3D" id="1.10.3330.10">
    <property type="entry name" value="Oxo-4-hydroxy-4-carboxy-5-ureidoimidazoline decarboxylase"/>
    <property type="match status" value="1"/>
</dbReference>
<reference evidence="11 12" key="1">
    <citation type="submission" date="2024-03" db="EMBL/GenBank/DDBJ databases">
        <title>Whole genomes of four grape xylem sap localized bacterial endophytes.</title>
        <authorList>
            <person name="Kumar G."/>
            <person name="Savka M.A."/>
        </authorList>
    </citation>
    <scope>NUCLEOTIDE SEQUENCE [LARGE SCALE GENOMIC DNA]</scope>
    <source>
        <strain evidence="11 12">RIT_GXS8</strain>
    </source>
</reference>
<dbReference type="Proteomes" id="UP001370299">
    <property type="component" value="Unassembled WGS sequence"/>
</dbReference>
<evidence type="ECO:0000256" key="1">
    <source>
        <dbReference type="ARBA" id="ARBA00001043"/>
    </source>
</evidence>
<dbReference type="PANTHER" id="PTHR10395">
    <property type="entry name" value="URICASE AND TRANSTHYRETIN-RELATED"/>
    <property type="match status" value="1"/>
</dbReference>
<dbReference type="InterPro" id="IPR023416">
    <property type="entry name" value="Transthyretin/HIU_hydrolase_d"/>
</dbReference>
<dbReference type="NCBIfam" id="NF010372">
    <property type="entry name" value="PRK13798.1"/>
    <property type="match status" value="1"/>
</dbReference>
<dbReference type="InterPro" id="IPR017595">
    <property type="entry name" value="OHCU_decarboxylase-2"/>
</dbReference>
<evidence type="ECO:0000256" key="5">
    <source>
        <dbReference type="ARBA" id="ARBA00012609"/>
    </source>
</evidence>
<feature type="domain" description="Oxo-4-hydroxy-4-carboxy-5-ureidoimidazoline decarboxylase" evidence="10">
    <location>
        <begin position="10"/>
        <end position="155"/>
    </location>
</feature>